<organism evidence="2 3">
    <name type="scientific">Plectus sambesii</name>
    <dbReference type="NCBI Taxonomy" id="2011161"/>
    <lineage>
        <taxon>Eukaryota</taxon>
        <taxon>Metazoa</taxon>
        <taxon>Ecdysozoa</taxon>
        <taxon>Nematoda</taxon>
        <taxon>Chromadorea</taxon>
        <taxon>Plectida</taxon>
        <taxon>Plectina</taxon>
        <taxon>Plectoidea</taxon>
        <taxon>Plectidae</taxon>
        <taxon>Plectus</taxon>
    </lineage>
</organism>
<proteinExistence type="predicted"/>
<feature type="chain" id="PRO_5037342065" evidence="1">
    <location>
        <begin position="24"/>
        <end position="75"/>
    </location>
</feature>
<dbReference type="AlphaFoldDB" id="A0A914VHF3"/>
<evidence type="ECO:0000256" key="1">
    <source>
        <dbReference type="SAM" id="SignalP"/>
    </source>
</evidence>
<dbReference type="Proteomes" id="UP000887566">
    <property type="component" value="Unplaced"/>
</dbReference>
<keyword evidence="2" id="KW-1185">Reference proteome</keyword>
<accession>A0A914VHF3</accession>
<reference evidence="3" key="1">
    <citation type="submission" date="2022-11" db="UniProtKB">
        <authorList>
            <consortium name="WormBaseParasite"/>
        </authorList>
    </citation>
    <scope>IDENTIFICATION</scope>
</reference>
<sequence length="75" mass="7907">MFTKQSLILIILITFTIFSPGNTRPRIEWFAGAGDSQGGAIARDDKSSGLIAGDNNKGGVLVTDDEKGVVDIHCG</sequence>
<protein>
    <submittedName>
        <fullName evidence="3">Uncharacterized protein</fullName>
    </submittedName>
</protein>
<dbReference type="WBParaSite" id="PSAMB.scaffold189size67233.g3121.t1">
    <property type="protein sequence ID" value="PSAMB.scaffold189size67233.g3121.t1"/>
    <property type="gene ID" value="PSAMB.scaffold189size67233.g3121"/>
</dbReference>
<name>A0A914VHF3_9BILA</name>
<keyword evidence="1" id="KW-0732">Signal</keyword>
<evidence type="ECO:0000313" key="3">
    <source>
        <dbReference type="WBParaSite" id="PSAMB.scaffold189size67233.g3121.t1"/>
    </source>
</evidence>
<feature type="signal peptide" evidence="1">
    <location>
        <begin position="1"/>
        <end position="23"/>
    </location>
</feature>
<evidence type="ECO:0000313" key="2">
    <source>
        <dbReference type="Proteomes" id="UP000887566"/>
    </source>
</evidence>